<reference evidence="4" key="1">
    <citation type="submission" date="2020-07" db="EMBL/GenBank/DDBJ databases">
        <authorList>
            <person name="Tarantini F.S."/>
            <person name="Hong K.W."/>
            <person name="Chan K.G."/>
        </authorList>
    </citation>
    <scope>NUCLEOTIDE SEQUENCE</scope>
    <source>
        <strain evidence="4">32-07</strain>
    </source>
</reference>
<organism evidence="4 5">
    <name type="scientific">Actinomadura graeca</name>
    <dbReference type="NCBI Taxonomy" id="2750812"/>
    <lineage>
        <taxon>Bacteria</taxon>
        <taxon>Bacillati</taxon>
        <taxon>Actinomycetota</taxon>
        <taxon>Actinomycetes</taxon>
        <taxon>Streptosporangiales</taxon>
        <taxon>Thermomonosporaceae</taxon>
        <taxon>Actinomadura</taxon>
    </lineage>
</organism>
<evidence type="ECO:0000256" key="2">
    <source>
        <dbReference type="ARBA" id="ARBA00022840"/>
    </source>
</evidence>
<feature type="domain" description="HTH luxR-type" evidence="3">
    <location>
        <begin position="819"/>
        <end position="884"/>
    </location>
</feature>
<name>A0ABX8QV89_9ACTN</name>
<dbReference type="SUPFAM" id="SSF48452">
    <property type="entry name" value="TPR-like"/>
    <property type="match status" value="1"/>
</dbReference>
<dbReference type="EMBL" id="CP059572">
    <property type="protein sequence ID" value="QXJ22650.1"/>
    <property type="molecule type" value="Genomic_DNA"/>
</dbReference>
<dbReference type="Proteomes" id="UP001049518">
    <property type="component" value="Chromosome"/>
</dbReference>
<accession>A0ABX8QV89</accession>
<dbReference type="PRINTS" id="PR00038">
    <property type="entry name" value="HTHLUXR"/>
</dbReference>
<dbReference type="PROSITE" id="PS50043">
    <property type="entry name" value="HTH_LUXR_2"/>
    <property type="match status" value="1"/>
</dbReference>
<dbReference type="PROSITE" id="PS00622">
    <property type="entry name" value="HTH_LUXR_1"/>
    <property type="match status" value="1"/>
</dbReference>
<dbReference type="PANTHER" id="PTHR16305:SF35">
    <property type="entry name" value="TRANSCRIPTIONAL ACTIVATOR DOMAIN"/>
    <property type="match status" value="1"/>
</dbReference>
<dbReference type="SMART" id="SM00421">
    <property type="entry name" value="HTH_LUXR"/>
    <property type="match status" value="1"/>
</dbReference>
<sequence>MGRNLLLTRAVDEAAGRGFAVTGGSASGLRRLAPLGSLFSVFQGLGMSEGSAFETGASENLFPAIDELRGLVQSRSADRPVLVWLDDVQEADLATLLTLKILPAQLASAPVAWMFTRQVTAARTTEADLLFDRLRHEGARYIELGPLGNEAIAEITADVLKAKPERELLALAAQTAGNPMLLVELLKGLLEEGAVRVSRGEASLISNVVPQRVRTIVQRRMDDLKPDTRRLLEVAAILGRCFSAEDLAELLDRAPVELLPAIREAMAEGVLIEMAQAASFRHELVWRTIVEMIPMTVRQAVHRQIGEFLLDRGELSETAAEHLILGTPPGDARALARLDRAAAQALPTSPSTALHLTERALQLTDQRDSDWLARTATAVETLTLTGDLGKAETLARAALAEPTPMPTAARLRIATSAILHLRGRPAEARAEAVDTLALPRLPVNLRDKAEVALLHAMAADPGERAGEERAAAVLDKPDRHGDAALITARILLATSAWARGELQEGLRLAREAVGHALLGSIPARRTHPRLTLASMLGDVRRLDEAQGLLRTAERERSSLDHHAWAAGTSALQARIHLAAGRPDDAVAEAAAALRLATETGADLFAPTAISVLATAALRGGDMTLAARHLERFEDLLLERQAVPDTLRCTAVLAQVNEARFGSEAATALLSRLRDADGRYRRLLVTAPDSGAWLVRLALAGGDRAQAEGVVAVAAELAEGNPCFAFLTCAAAHARGLLRRDASLLDEAAQSPDPWCRASALEDCGVVLAAASARQDAVGRLDQALDLYQRHGAARDAARVRSRLREIGVRRRHWSRRARPKTGWASLTDTEQKITGLAAQGLTNRQIAEQMFLSVHTIAFHLRHVFRKLEVGSRVELTRLSLEHDRKR</sequence>
<gene>
    <name evidence="4" type="ORF">AGRA3207_003687</name>
</gene>
<dbReference type="CDD" id="cd06170">
    <property type="entry name" value="LuxR_C_like"/>
    <property type="match status" value="1"/>
</dbReference>
<evidence type="ECO:0000313" key="4">
    <source>
        <dbReference type="EMBL" id="QXJ22650.1"/>
    </source>
</evidence>
<dbReference type="InterPro" id="IPR016032">
    <property type="entry name" value="Sig_transdc_resp-reg_C-effctor"/>
</dbReference>
<dbReference type="SUPFAM" id="SSF46894">
    <property type="entry name" value="C-terminal effector domain of the bipartite response regulators"/>
    <property type="match status" value="1"/>
</dbReference>
<dbReference type="InterPro" id="IPR011990">
    <property type="entry name" value="TPR-like_helical_dom_sf"/>
</dbReference>
<protein>
    <recommendedName>
        <fullName evidence="3">HTH luxR-type domain-containing protein</fullName>
    </recommendedName>
</protein>
<dbReference type="Pfam" id="PF00196">
    <property type="entry name" value="GerE"/>
    <property type="match status" value="1"/>
</dbReference>
<keyword evidence="2" id="KW-0067">ATP-binding</keyword>
<dbReference type="InterPro" id="IPR036388">
    <property type="entry name" value="WH-like_DNA-bd_sf"/>
</dbReference>
<proteinExistence type="predicted"/>
<dbReference type="Gene3D" id="1.10.10.10">
    <property type="entry name" value="Winged helix-like DNA-binding domain superfamily/Winged helix DNA-binding domain"/>
    <property type="match status" value="1"/>
</dbReference>
<evidence type="ECO:0000256" key="1">
    <source>
        <dbReference type="ARBA" id="ARBA00022741"/>
    </source>
</evidence>
<evidence type="ECO:0000313" key="5">
    <source>
        <dbReference type="Proteomes" id="UP001049518"/>
    </source>
</evidence>
<keyword evidence="5" id="KW-1185">Reference proteome</keyword>
<dbReference type="PANTHER" id="PTHR16305">
    <property type="entry name" value="TESTICULAR SOLUBLE ADENYLYL CYCLASE"/>
    <property type="match status" value="1"/>
</dbReference>
<dbReference type="InterPro" id="IPR000792">
    <property type="entry name" value="Tscrpt_reg_LuxR_C"/>
</dbReference>
<dbReference type="Gene3D" id="1.25.40.10">
    <property type="entry name" value="Tetratricopeptide repeat domain"/>
    <property type="match status" value="1"/>
</dbReference>
<evidence type="ECO:0000259" key="3">
    <source>
        <dbReference type="PROSITE" id="PS50043"/>
    </source>
</evidence>
<keyword evidence="1" id="KW-0547">Nucleotide-binding</keyword>